<name>A0ABX1TKL3_9GAMM</name>
<protein>
    <recommendedName>
        <fullName evidence="4 5">Large ribosomal subunit protein bL32</fullName>
    </recommendedName>
</protein>
<dbReference type="GO" id="GO:0005840">
    <property type="term" value="C:ribosome"/>
    <property type="evidence" value="ECO:0007669"/>
    <property type="project" value="UniProtKB-KW"/>
</dbReference>
<keyword evidence="3 5" id="KW-0687">Ribonucleoprotein</keyword>
<dbReference type="InterPro" id="IPR044957">
    <property type="entry name" value="Ribosomal_bL32_bact"/>
</dbReference>
<evidence type="ECO:0000313" key="7">
    <source>
        <dbReference type="EMBL" id="NMQ18644.1"/>
    </source>
</evidence>
<dbReference type="HAMAP" id="MF_00340">
    <property type="entry name" value="Ribosomal_bL32"/>
    <property type="match status" value="1"/>
</dbReference>
<dbReference type="NCBIfam" id="TIGR01031">
    <property type="entry name" value="rpmF_bact"/>
    <property type="match status" value="1"/>
</dbReference>
<accession>A0ABX1TKL3</accession>
<dbReference type="InterPro" id="IPR002677">
    <property type="entry name" value="Ribosomal_bL32"/>
</dbReference>
<evidence type="ECO:0000256" key="3">
    <source>
        <dbReference type="ARBA" id="ARBA00023274"/>
    </source>
</evidence>
<proteinExistence type="inferred from homology"/>
<keyword evidence="8" id="KW-1185">Reference proteome</keyword>
<evidence type="ECO:0000256" key="6">
    <source>
        <dbReference type="SAM" id="MobiDB-lite"/>
    </source>
</evidence>
<feature type="compositionally biased region" description="Basic residues" evidence="6">
    <location>
        <begin position="1"/>
        <end position="16"/>
    </location>
</feature>
<dbReference type="EMBL" id="SPMZ01000015">
    <property type="protein sequence ID" value="NMQ18644.1"/>
    <property type="molecule type" value="Genomic_DNA"/>
</dbReference>
<organism evidence="7 8">
    <name type="scientific">Candidatus Competibacter phosphatis</name>
    <dbReference type="NCBI Taxonomy" id="221280"/>
    <lineage>
        <taxon>Bacteria</taxon>
        <taxon>Pseudomonadati</taxon>
        <taxon>Pseudomonadota</taxon>
        <taxon>Gammaproteobacteria</taxon>
        <taxon>Candidatus Competibacteraceae</taxon>
        <taxon>Candidatus Competibacter</taxon>
    </lineage>
</organism>
<dbReference type="PANTHER" id="PTHR35534:SF1">
    <property type="entry name" value="LARGE RIBOSOMAL SUBUNIT PROTEIN BL32"/>
    <property type="match status" value="1"/>
</dbReference>
<comment type="similarity">
    <text evidence="1 5">Belongs to the bacterial ribosomal protein bL32 family.</text>
</comment>
<comment type="caution">
    <text evidence="7">The sequence shown here is derived from an EMBL/GenBank/DDBJ whole genome shotgun (WGS) entry which is preliminary data.</text>
</comment>
<dbReference type="InterPro" id="IPR011332">
    <property type="entry name" value="Ribosomal_zn-bd"/>
</dbReference>
<evidence type="ECO:0000256" key="4">
    <source>
        <dbReference type="ARBA" id="ARBA00035178"/>
    </source>
</evidence>
<evidence type="ECO:0000256" key="2">
    <source>
        <dbReference type="ARBA" id="ARBA00022980"/>
    </source>
</evidence>
<evidence type="ECO:0000256" key="1">
    <source>
        <dbReference type="ARBA" id="ARBA00008560"/>
    </source>
</evidence>
<gene>
    <name evidence="5 7" type="primary">rpmF</name>
    <name evidence="7" type="ORF">E4P82_05155</name>
</gene>
<dbReference type="RefSeq" id="WP_169247901.1">
    <property type="nucleotide sequence ID" value="NZ_SPMZ01000015.1"/>
</dbReference>
<dbReference type="SUPFAM" id="SSF57829">
    <property type="entry name" value="Zn-binding ribosomal proteins"/>
    <property type="match status" value="1"/>
</dbReference>
<dbReference type="Pfam" id="PF01783">
    <property type="entry name" value="Ribosomal_L32p"/>
    <property type="match status" value="1"/>
</dbReference>
<reference evidence="7 8" key="1">
    <citation type="submission" date="2019-03" db="EMBL/GenBank/DDBJ databases">
        <title>Metabolic reconstructions from genomes of highly enriched 'Candidatus Accumulibacter' and 'Candidatus Competibacter' bioreactor populations.</title>
        <authorList>
            <person name="Annavajhala M.K."/>
            <person name="Welles L."/>
            <person name="Abbas B."/>
            <person name="Sorokin D."/>
            <person name="Park H."/>
            <person name="Van Loosdrecht M."/>
            <person name="Chandran K."/>
        </authorList>
    </citation>
    <scope>NUCLEOTIDE SEQUENCE [LARGE SCALE GENOMIC DNA]</scope>
    <source>
        <strain evidence="7 8">SBR_G</strain>
    </source>
</reference>
<dbReference type="Proteomes" id="UP000760480">
    <property type="component" value="Unassembled WGS sequence"/>
</dbReference>
<sequence length="64" mass="7159">MAVQKSRKSPSKRGMRRAHDALTTATLSTDRTSGELHRRHHVTPNGFYRGRKVISEPAAVDSED</sequence>
<feature type="region of interest" description="Disordered" evidence="6">
    <location>
        <begin position="1"/>
        <end position="64"/>
    </location>
</feature>
<evidence type="ECO:0000256" key="5">
    <source>
        <dbReference type="HAMAP-Rule" id="MF_00340"/>
    </source>
</evidence>
<dbReference type="PANTHER" id="PTHR35534">
    <property type="entry name" value="50S RIBOSOMAL PROTEIN L32"/>
    <property type="match status" value="1"/>
</dbReference>
<evidence type="ECO:0000313" key="8">
    <source>
        <dbReference type="Proteomes" id="UP000760480"/>
    </source>
</evidence>
<keyword evidence="2 5" id="KW-0689">Ribosomal protein</keyword>